<comment type="catalytic activity">
    <reaction evidence="8">
        <text>Mo-molybdopterin + GTP + H(+) = Mo-molybdopterin guanine dinucleotide + diphosphate</text>
        <dbReference type="Rhea" id="RHEA:34243"/>
        <dbReference type="ChEBI" id="CHEBI:15378"/>
        <dbReference type="ChEBI" id="CHEBI:33019"/>
        <dbReference type="ChEBI" id="CHEBI:37565"/>
        <dbReference type="ChEBI" id="CHEBI:71302"/>
        <dbReference type="ChEBI" id="CHEBI:71310"/>
        <dbReference type="EC" id="2.7.7.77"/>
    </reaction>
</comment>
<evidence type="ECO:0000256" key="4">
    <source>
        <dbReference type="ARBA" id="ARBA00022741"/>
    </source>
</evidence>
<feature type="binding site" evidence="8">
    <location>
        <position position="74"/>
    </location>
    <ligand>
        <name>GTP</name>
        <dbReference type="ChEBI" id="CHEBI:37565"/>
    </ligand>
</feature>
<feature type="binding site" evidence="8">
    <location>
        <position position="103"/>
    </location>
    <ligand>
        <name>Mg(2+)</name>
        <dbReference type="ChEBI" id="CHEBI:18420"/>
    </ligand>
</feature>
<evidence type="ECO:0000256" key="1">
    <source>
        <dbReference type="ARBA" id="ARBA00022490"/>
    </source>
</evidence>
<keyword evidence="4 8" id="KW-0547">Nucleotide-binding</keyword>
<accession>A0ABU2F7H0</accession>
<feature type="binding site" evidence="8">
    <location>
        <position position="49"/>
    </location>
    <ligand>
        <name>GTP</name>
        <dbReference type="ChEBI" id="CHEBI:37565"/>
    </ligand>
</feature>
<dbReference type="InterPro" id="IPR025877">
    <property type="entry name" value="MobA-like_NTP_Trfase"/>
</dbReference>
<keyword evidence="5 8" id="KW-0460">Magnesium</keyword>
<dbReference type="InterPro" id="IPR013482">
    <property type="entry name" value="Molybde_CF_guanTrfase"/>
</dbReference>
<keyword evidence="10" id="KW-0548">Nucleotidyltransferase</keyword>
<evidence type="ECO:0000256" key="3">
    <source>
        <dbReference type="ARBA" id="ARBA00022723"/>
    </source>
</evidence>
<evidence type="ECO:0000256" key="6">
    <source>
        <dbReference type="ARBA" id="ARBA00023134"/>
    </source>
</evidence>
<comment type="subcellular location">
    <subcellularLocation>
        <location evidence="8">Cytoplasm</location>
    </subcellularLocation>
</comment>
<dbReference type="PANTHER" id="PTHR19136">
    <property type="entry name" value="MOLYBDENUM COFACTOR GUANYLYLTRANSFERASE"/>
    <property type="match status" value="1"/>
</dbReference>
<proteinExistence type="inferred from homology"/>
<keyword evidence="2 8" id="KW-0808">Transferase</keyword>
<dbReference type="HAMAP" id="MF_00316">
    <property type="entry name" value="MobA"/>
    <property type="match status" value="1"/>
</dbReference>
<keyword evidence="3 8" id="KW-0479">Metal-binding</keyword>
<feature type="domain" description="MobA-like NTP transferase" evidence="9">
    <location>
        <begin position="5"/>
        <end position="165"/>
    </location>
</feature>
<feature type="binding site" evidence="8">
    <location>
        <position position="103"/>
    </location>
    <ligand>
        <name>GTP</name>
        <dbReference type="ChEBI" id="CHEBI:37565"/>
    </ligand>
</feature>
<comment type="function">
    <text evidence="8">Transfers a GMP moiety from GTP to Mo-molybdopterin (Mo-MPT) cofactor (Moco or molybdenum cofactor) to form Mo-molybdopterin guanine dinucleotide (Mo-MGD) cofactor.</text>
</comment>
<evidence type="ECO:0000256" key="5">
    <source>
        <dbReference type="ARBA" id="ARBA00022842"/>
    </source>
</evidence>
<dbReference type="GO" id="GO:0016779">
    <property type="term" value="F:nucleotidyltransferase activity"/>
    <property type="evidence" value="ECO:0007669"/>
    <property type="project" value="UniProtKB-KW"/>
</dbReference>
<dbReference type="CDD" id="cd02503">
    <property type="entry name" value="MobA"/>
    <property type="match status" value="1"/>
</dbReference>
<organism evidence="10 11">
    <name type="scientific">Haloarcula saliterrae</name>
    <dbReference type="NCBI Taxonomy" id="2950534"/>
    <lineage>
        <taxon>Archaea</taxon>
        <taxon>Methanobacteriati</taxon>
        <taxon>Methanobacteriota</taxon>
        <taxon>Stenosarchaea group</taxon>
        <taxon>Halobacteria</taxon>
        <taxon>Halobacteriales</taxon>
        <taxon>Haloarculaceae</taxon>
        <taxon>Haloarcula</taxon>
    </lineage>
</organism>
<keyword evidence="1 8" id="KW-0963">Cytoplasm</keyword>
<comment type="caution">
    <text evidence="10">The sequence shown here is derived from an EMBL/GenBank/DDBJ whole genome shotgun (WGS) entry which is preliminary data.</text>
</comment>
<evidence type="ECO:0000256" key="8">
    <source>
        <dbReference type="HAMAP-Rule" id="MF_00316"/>
    </source>
</evidence>
<evidence type="ECO:0000313" key="11">
    <source>
        <dbReference type="Proteomes" id="UP001259659"/>
    </source>
</evidence>
<comment type="domain">
    <text evidence="8">The N-terminal domain determines nucleotide recognition and specific binding, while the C-terminal domain determines the specific binding to the target protein.</text>
</comment>
<keyword evidence="11" id="KW-1185">Reference proteome</keyword>
<dbReference type="Pfam" id="PF12804">
    <property type="entry name" value="NTP_transf_3"/>
    <property type="match status" value="1"/>
</dbReference>
<feature type="binding site" evidence="8">
    <location>
        <begin position="8"/>
        <end position="10"/>
    </location>
    <ligand>
        <name>GTP</name>
        <dbReference type="ChEBI" id="CHEBI:37565"/>
    </ligand>
</feature>
<evidence type="ECO:0000256" key="2">
    <source>
        <dbReference type="ARBA" id="ARBA00022679"/>
    </source>
</evidence>
<protein>
    <recommendedName>
        <fullName evidence="8">Probable molybdenum cofactor guanylyltransferase</fullName>
        <shortName evidence="8">MoCo guanylyltransferase</shortName>
        <ecNumber evidence="8">2.7.7.77</ecNumber>
    </recommendedName>
    <alternativeName>
        <fullName evidence="8">GTP:molybdopterin guanylyltransferase</fullName>
    </alternativeName>
    <alternativeName>
        <fullName evidence="8">Mo-MPT guanylyltransferase</fullName>
    </alternativeName>
    <alternativeName>
        <fullName evidence="8">Molybdopterin guanylyltransferase</fullName>
    </alternativeName>
    <alternativeName>
        <fullName evidence="8">Molybdopterin-guanine dinucleotide synthase</fullName>
        <shortName evidence="8">MGD synthase</shortName>
    </alternativeName>
</protein>
<evidence type="ECO:0000313" key="10">
    <source>
        <dbReference type="EMBL" id="MDS0258218.1"/>
    </source>
</evidence>
<comment type="cofactor">
    <cofactor evidence="8">
        <name>Mg(2+)</name>
        <dbReference type="ChEBI" id="CHEBI:18420"/>
    </cofactor>
</comment>
<name>A0ABU2F7H0_9EURY</name>
<feature type="binding site" evidence="8">
    <location>
        <position position="21"/>
    </location>
    <ligand>
        <name>GTP</name>
        <dbReference type="ChEBI" id="CHEBI:37565"/>
    </ligand>
</feature>
<sequence length="201" mass="20868">MNATGVVVAGGRSTRFGDREKALAELDGRPMLAHVVATLSAVADSVVVNCRPDQRAAFADALAGYDTDIAWALDERPDEGPLAGLATALAAADTDRAVVLGCDMPLADAATLGTLLDRLGDHDAVVPRTDGGPEPLHAVYRVEPTLSAARATLGDGERSLRALLDGLDVNYVEETVPARSLTSIDTEARLRAVQTDGGAPE</sequence>
<dbReference type="Proteomes" id="UP001259659">
    <property type="component" value="Unassembled WGS sequence"/>
</dbReference>
<dbReference type="Gene3D" id="3.90.550.10">
    <property type="entry name" value="Spore Coat Polysaccharide Biosynthesis Protein SpsA, Chain A"/>
    <property type="match status" value="1"/>
</dbReference>
<evidence type="ECO:0000256" key="7">
    <source>
        <dbReference type="ARBA" id="ARBA00023150"/>
    </source>
</evidence>
<dbReference type="RefSeq" id="WP_310917777.1">
    <property type="nucleotide sequence ID" value="NZ_JAMQON010000001.1"/>
</dbReference>
<keyword evidence="6 8" id="KW-0342">GTP-binding</keyword>
<dbReference type="SUPFAM" id="SSF53448">
    <property type="entry name" value="Nucleotide-diphospho-sugar transferases"/>
    <property type="match status" value="1"/>
</dbReference>
<dbReference type="EC" id="2.7.7.77" evidence="8"/>
<keyword evidence="7 8" id="KW-0501">Molybdenum cofactor biosynthesis</keyword>
<dbReference type="InterPro" id="IPR029044">
    <property type="entry name" value="Nucleotide-diphossugar_trans"/>
</dbReference>
<evidence type="ECO:0000259" key="9">
    <source>
        <dbReference type="Pfam" id="PF12804"/>
    </source>
</evidence>
<comment type="similarity">
    <text evidence="8">Belongs to the MobA family.</text>
</comment>
<reference evidence="10 11" key="1">
    <citation type="submission" date="2022-06" db="EMBL/GenBank/DDBJ databases">
        <title>Haloarcula sp. a new haloarchaeum isolate from saline soil.</title>
        <authorList>
            <person name="Strakova D."/>
            <person name="Galisteo C."/>
            <person name="Sanchez-Porro C."/>
            <person name="Ventosa A."/>
        </authorList>
    </citation>
    <scope>NUCLEOTIDE SEQUENCE [LARGE SCALE GENOMIC DNA]</scope>
    <source>
        <strain evidence="10 11">S1CR25-12</strain>
    </source>
</reference>
<dbReference type="EMBL" id="JAMQON010000001">
    <property type="protein sequence ID" value="MDS0258218.1"/>
    <property type="molecule type" value="Genomic_DNA"/>
</dbReference>
<dbReference type="PANTHER" id="PTHR19136:SF81">
    <property type="entry name" value="MOLYBDENUM COFACTOR GUANYLYLTRANSFERASE"/>
    <property type="match status" value="1"/>
</dbReference>
<gene>
    <name evidence="8" type="primary">mobA</name>
    <name evidence="10" type="ORF">NDI56_02205</name>
</gene>